<dbReference type="RefSeq" id="WP_003641614.1">
    <property type="nucleotide sequence ID" value="NZ_AP028145.1"/>
</dbReference>
<dbReference type="Gene3D" id="3.90.70.10">
    <property type="entry name" value="Cysteine proteinases"/>
    <property type="match status" value="1"/>
</dbReference>
<dbReference type="PROSITE" id="PS00639">
    <property type="entry name" value="THIOL_PROTEASE_HIS"/>
    <property type="match status" value="1"/>
</dbReference>
<dbReference type="GO" id="GO:0043418">
    <property type="term" value="P:homocysteine catabolic process"/>
    <property type="evidence" value="ECO:0007669"/>
    <property type="project" value="TreeGrafter"/>
</dbReference>
<keyword evidence="3 5" id="KW-0378">Hydrolase</keyword>
<dbReference type="Proteomes" id="UP000076882">
    <property type="component" value="Unassembled WGS sequence"/>
</dbReference>
<dbReference type="PATRIC" id="fig|1590.144.peg.3166"/>
<evidence type="ECO:0000256" key="6">
    <source>
        <dbReference type="PIRSR" id="PIRSR005700-1"/>
    </source>
</evidence>
<dbReference type="GeneID" id="77216670"/>
<dbReference type="PANTHER" id="PTHR10363:SF2">
    <property type="entry name" value="BLEOMYCIN HYDROLASE"/>
    <property type="match status" value="1"/>
</dbReference>
<sequence>MATELTPDALAALRTTHAQDRMAPVLTRAITKNGIEAASFDNQAASRLARTFSVEVPTGKVSNQKHSGRCWEFSLLNTLRHKFATRYHVKDFELSQNYLFFWDKIERANIFYRNVEQTARQPIDDRLVQFLFANPGEDGGQWAMAASLVQKYGVVPASVMPESFNTDNTTAFQASLSRQLRKDGLKLRQLVMDGASEAELQSLEKSMLQTVYRMTAYSFGEPPTSFDLEYRDDEQQYHRTANLTPQQFYQDYFETDLDDYVVVTNSPDKPFNRLYSLPDEDNVIGGKPIEFLNLDMGVLTDVAVQQLQAGETVWFGNDVLRQMDRKTGYLDAHLFETGKLFGTNDHLTKAQRLLTGEGEVSHAMTLTGVDLVADTPTKWKVENSWGEQVGDQGYFVMSQDWFNEYVYEVVVHKHFLAPEFQALLNERAQRLPAWDPLH</sequence>
<keyword evidence="5 7" id="KW-0031">Aminopeptidase</keyword>
<reference evidence="7 10" key="1">
    <citation type="submission" date="2016-03" db="EMBL/GenBank/DDBJ databases">
        <title>Comparative genomics of 54 Lactobacillus plantarum strains reveals genomic uncoupling from niche constraints.</title>
        <authorList>
            <person name="Martino M.E."/>
        </authorList>
    </citation>
    <scope>NUCLEOTIDE SEQUENCE [LARGE SCALE GENOMIC DNA]</scope>
    <source>
        <strain evidence="7 10">19.1</strain>
    </source>
</reference>
<keyword evidence="4 5" id="KW-0788">Thiol protease</keyword>
<accession>A0A165JA71</accession>
<feature type="active site" evidence="6">
    <location>
        <position position="383"/>
    </location>
</feature>
<feature type="active site" evidence="6">
    <location>
        <position position="362"/>
    </location>
</feature>
<dbReference type="PANTHER" id="PTHR10363">
    <property type="entry name" value="BLEOMYCIN HYDROLASE"/>
    <property type="match status" value="1"/>
</dbReference>
<evidence type="ECO:0000313" key="9">
    <source>
        <dbReference type="EMBL" id="QQM60962.1"/>
    </source>
</evidence>
<dbReference type="Proteomes" id="UP000595466">
    <property type="component" value="Chromosome"/>
</dbReference>
<dbReference type="CDD" id="cd00585">
    <property type="entry name" value="Peptidase_C1B"/>
    <property type="match status" value="1"/>
</dbReference>
<dbReference type="SUPFAM" id="SSF54001">
    <property type="entry name" value="Cysteine proteinases"/>
    <property type="match status" value="1"/>
</dbReference>
<evidence type="ECO:0000313" key="7">
    <source>
        <dbReference type="EMBL" id="KZU96907.1"/>
    </source>
</evidence>
<reference evidence="9 12" key="3">
    <citation type="submission" date="2020-12" db="EMBL/GenBank/DDBJ databases">
        <title>Whole genome sequencing of Lactobacillus plantarum PC518.</title>
        <authorList>
            <person name="Guo Q."/>
        </authorList>
    </citation>
    <scope>NUCLEOTIDE SEQUENCE [LARGE SCALE GENOMIC DNA]</scope>
    <source>
        <strain evidence="9 12">PC518</strain>
    </source>
</reference>
<dbReference type="EMBL" id="MCOL01000001">
    <property type="protein sequence ID" value="ODO63252.1"/>
    <property type="molecule type" value="Genomic_DNA"/>
</dbReference>
<dbReference type="GO" id="GO:0009636">
    <property type="term" value="P:response to toxic substance"/>
    <property type="evidence" value="ECO:0007669"/>
    <property type="project" value="TreeGrafter"/>
</dbReference>
<evidence type="ECO:0000256" key="4">
    <source>
        <dbReference type="ARBA" id="ARBA00022807"/>
    </source>
</evidence>
<dbReference type="InterPro" id="IPR038765">
    <property type="entry name" value="Papain-like_cys_pep_sf"/>
</dbReference>
<name>A0A165JA71_LACPN</name>
<evidence type="ECO:0000256" key="5">
    <source>
        <dbReference type="PIRNR" id="PIRNR005700"/>
    </source>
</evidence>
<dbReference type="GO" id="GO:0070005">
    <property type="term" value="F:cysteine-type aminopeptidase activity"/>
    <property type="evidence" value="ECO:0007669"/>
    <property type="project" value="InterPro"/>
</dbReference>
<reference evidence="8 11" key="2">
    <citation type="submission" date="2016-08" db="EMBL/GenBank/DDBJ databases">
        <title>Genome sequencing of Lactobacillus plantarum JSA22, isolated from fermented soybean paste.</title>
        <authorList>
            <person name="Choi H.S."/>
        </authorList>
    </citation>
    <scope>NUCLEOTIDE SEQUENCE [LARGE SCALE GENOMIC DNA]</scope>
    <source>
        <strain evidence="8 11">JSA22</strain>
    </source>
</reference>
<feature type="active site" evidence="6">
    <location>
        <position position="70"/>
    </location>
</feature>
<dbReference type="EMBL" id="LUXM01000018">
    <property type="protein sequence ID" value="KZU96907.1"/>
    <property type="molecule type" value="Genomic_DNA"/>
</dbReference>
<comment type="subcellular location">
    <subcellularLocation>
        <location evidence="1">Cytoplasm</location>
    </subcellularLocation>
</comment>
<gene>
    <name evidence="9" type="ORF">JH395_14845</name>
    <name evidence="7" type="ORF">Lp19_0883</name>
    <name evidence="8" type="ORF">LPJSA22_03274</name>
</gene>
<dbReference type="Pfam" id="PF03051">
    <property type="entry name" value="Peptidase_C1_2"/>
    <property type="match status" value="1"/>
</dbReference>
<dbReference type="Proteomes" id="UP000094892">
    <property type="component" value="Unassembled WGS sequence"/>
</dbReference>
<evidence type="ECO:0000256" key="1">
    <source>
        <dbReference type="ARBA" id="ARBA00004496"/>
    </source>
</evidence>
<evidence type="ECO:0000313" key="12">
    <source>
        <dbReference type="Proteomes" id="UP000595466"/>
    </source>
</evidence>
<evidence type="ECO:0000313" key="8">
    <source>
        <dbReference type="EMBL" id="ODO63252.1"/>
    </source>
</evidence>
<dbReference type="AlphaFoldDB" id="A0A165JA71"/>
<evidence type="ECO:0000313" key="11">
    <source>
        <dbReference type="Proteomes" id="UP000094892"/>
    </source>
</evidence>
<dbReference type="GO" id="GO:0005737">
    <property type="term" value="C:cytoplasm"/>
    <property type="evidence" value="ECO:0007669"/>
    <property type="project" value="UniProtKB-SubCell"/>
</dbReference>
<dbReference type="InterPro" id="IPR004134">
    <property type="entry name" value="Peptidase_C1B"/>
</dbReference>
<evidence type="ECO:0000313" key="10">
    <source>
        <dbReference type="Proteomes" id="UP000076882"/>
    </source>
</evidence>
<comment type="similarity">
    <text evidence="5">Belongs to the peptidase C1 family.</text>
</comment>
<dbReference type="KEGG" id="lpb:SH83_15245"/>
<evidence type="ECO:0000256" key="3">
    <source>
        <dbReference type="ARBA" id="ARBA00022801"/>
    </source>
</evidence>
<evidence type="ECO:0000256" key="2">
    <source>
        <dbReference type="ARBA" id="ARBA00022670"/>
    </source>
</evidence>
<dbReference type="InterPro" id="IPR025660">
    <property type="entry name" value="Pept_his_AS"/>
</dbReference>
<protein>
    <recommendedName>
        <fullName evidence="5">Aminopeptidase</fullName>
    </recommendedName>
</protein>
<organism evidence="8 11">
    <name type="scientific">Lactiplantibacillus plantarum</name>
    <name type="common">Lactobacillus plantarum</name>
    <dbReference type="NCBI Taxonomy" id="1590"/>
    <lineage>
        <taxon>Bacteria</taxon>
        <taxon>Bacillati</taxon>
        <taxon>Bacillota</taxon>
        <taxon>Bacilli</taxon>
        <taxon>Lactobacillales</taxon>
        <taxon>Lactobacillaceae</taxon>
        <taxon>Lactiplantibacillus</taxon>
    </lineage>
</organism>
<keyword evidence="2 5" id="KW-0645">Protease</keyword>
<dbReference type="PIRSF" id="PIRSF005700">
    <property type="entry name" value="PepC"/>
    <property type="match status" value="1"/>
</dbReference>
<dbReference type="EMBL" id="CP066817">
    <property type="protein sequence ID" value="QQM60962.1"/>
    <property type="molecule type" value="Genomic_DNA"/>
</dbReference>
<dbReference type="GO" id="GO:0006508">
    <property type="term" value="P:proteolysis"/>
    <property type="evidence" value="ECO:0007669"/>
    <property type="project" value="UniProtKB-KW"/>
</dbReference>
<proteinExistence type="inferred from homology"/>